<keyword evidence="2" id="KW-1185">Reference proteome</keyword>
<dbReference type="EMBL" id="CP081150">
    <property type="protein sequence ID" value="QZA77758.1"/>
    <property type="molecule type" value="Genomic_DNA"/>
</dbReference>
<sequence>MRHLFILGLLGVGLLGCGEKKTAPAAVDQTASADVTASLQQWLSQAAQPISTLDAAQSVDQQDLNAFGTAIGNARVVVMNEDSYADKNAYELMNRLVQFLHQQKDFDVLLIESAMFDVEGVWRSALDKNASVVELAPGRVFYMYSQTDASRKVLAYVDEARKSERPLVLAGFDIPLAGTTSIKELLPALTQYLQNKGSKIPAQANWADFRQVAQRAIELNSQGMDLTQFNAVAAQLKTELCQDTAPANAAVLRESAGWWCQQVKSIAAGVGRQQHTDDVNYDYRNPTLADNVQWLIDQPFAGKKVIVWTNSSHGLPQVSGVEPSTKQPIYSMGWHLKQRLGEQVYNVKVAALGGQTNKYWDTGVQDVVLAPNTVESLLKQANLQQGFIQAPSDPTVLAQFAQLKQPSTFGKDYQGLFFYPAAEPALQGAHAILPLP</sequence>
<organism evidence="1 2">
    <name type="scientific">Deefgea tanakiae</name>
    <dbReference type="NCBI Taxonomy" id="2865840"/>
    <lineage>
        <taxon>Bacteria</taxon>
        <taxon>Pseudomonadati</taxon>
        <taxon>Pseudomonadota</taxon>
        <taxon>Betaproteobacteria</taxon>
        <taxon>Neisseriales</taxon>
        <taxon>Chitinibacteraceae</taxon>
        <taxon>Deefgea</taxon>
    </lineage>
</organism>
<dbReference type="PANTHER" id="PTHR31299">
    <property type="entry name" value="ESTERASE, PUTATIVE (AFU_ORTHOLOGUE AFUA_1G05850)-RELATED"/>
    <property type="match status" value="1"/>
</dbReference>
<dbReference type="PROSITE" id="PS51257">
    <property type="entry name" value="PROKAR_LIPOPROTEIN"/>
    <property type="match status" value="1"/>
</dbReference>
<dbReference type="Gene3D" id="3.40.1660.10">
    <property type="entry name" value="EreA-like (biosynthetic domain)"/>
    <property type="match status" value="1"/>
</dbReference>
<dbReference type="Proteomes" id="UP000825679">
    <property type="component" value="Chromosome"/>
</dbReference>
<name>A0ABX8Z5A5_9NEIS</name>
<evidence type="ECO:0000313" key="1">
    <source>
        <dbReference type="EMBL" id="QZA77758.1"/>
    </source>
</evidence>
<dbReference type="InterPro" id="IPR052036">
    <property type="entry name" value="Hydrolase/PRTase-associated"/>
</dbReference>
<dbReference type="Pfam" id="PF05139">
    <property type="entry name" value="Erythro_esteras"/>
    <property type="match status" value="1"/>
</dbReference>
<evidence type="ECO:0000313" key="2">
    <source>
        <dbReference type="Proteomes" id="UP000825679"/>
    </source>
</evidence>
<dbReference type="Gene3D" id="3.30.1870.10">
    <property type="entry name" value="EreA-like, domain 2"/>
    <property type="match status" value="1"/>
</dbReference>
<accession>A0ABX8Z5A5</accession>
<dbReference type="InterPro" id="IPR007815">
    <property type="entry name" value="Emycin_Estase"/>
</dbReference>
<dbReference type="PANTHER" id="PTHR31299:SF0">
    <property type="entry name" value="ESTERASE, PUTATIVE (AFU_ORTHOLOGUE AFUA_1G05850)-RELATED"/>
    <property type="match status" value="1"/>
</dbReference>
<dbReference type="Gene3D" id="1.20.1440.30">
    <property type="entry name" value="Biosynthetic Protein domain"/>
    <property type="match status" value="1"/>
</dbReference>
<gene>
    <name evidence="1" type="ORF">K4H28_16065</name>
</gene>
<proteinExistence type="predicted"/>
<protein>
    <submittedName>
        <fullName evidence="1">Erythromycin esterase family protein</fullName>
    </submittedName>
</protein>
<dbReference type="SUPFAM" id="SSF159501">
    <property type="entry name" value="EreA/ChaN-like"/>
    <property type="match status" value="1"/>
</dbReference>
<dbReference type="RefSeq" id="WP_221006138.1">
    <property type="nucleotide sequence ID" value="NZ_CP081150.1"/>
</dbReference>
<reference evidence="1 2" key="1">
    <citation type="submission" date="2021-08" db="EMBL/GenBank/DDBJ databases">
        <title>complete genome sequencing of Deefgea sp. D25.</title>
        <authorList>
            <person name="Bae J.-W."/>
            <person name="Gim D.-H."/>
        </authorList>
    </citation>
    <scope>NUCLEOTIDE SEQUENCE [LARGE SCALE GENOMIC DNA]</scope>
    <source>
        <strain evidence="1 2">D25</strain>
    </source>
</reference>